<accession>A0A6A5WQB3</accession>
<feature type="domain" description="Rhodanese" evidence="3">
    <location>
        <begin position="83"/>
        <end position="177"/>
    </location>
</feature>
<dbReference type="Gene3D" id="3.40.250.10">
    <property type="entry name" value="Rhodanese-like domain"/>
    <property type="match status" value="2"/>
</dbReference>
<dbReference type="SUPFAM" id="SSF52821">
    <property type="entry name" value="Rhodanese/Cell cycle control phosphatase"/>
    <property type="match status" value="2"/>
</dbReference>
<name>A0A6A5WQB3_9PLEO</name>
<reference evidence="4" key="1">
    <citation type="journal article" date="2020" name="Stud. Mycol.">
        <title>101 Dothideomycetes genomes: a test case for predicting lifestyles and emergence of pathogens.</title>
        <authorList>
            <person name="Haridas S."/>
            <person name="Albert R."/>
            <person name="Binder M."/>
            <person name="Bloem J."/>
            <person name="Labutti K."/>
            <person name="Salamov A."/>
            <person name="Andreopoulos B."/>
            <person name="Baker S."/>
            <person name="Barry K."/>
            <person name="Bills G."/>
            <person name="Bluhm B."/>
            <person name="Cannon C."/>
            <person name="Castanera R."/>
            <person name="Culley D."/>
            <person name="Daum C."/>
            <person name="Ezra D."/>
            <person name="Gonzalez J."/>
            <person name="Henrissat B."/>
            <person name="Kuo A."/>
            <person name="Liang C."/>
            <person name="Lipzen A."/>
            <person name="Lutzoni F."/>
            <person name="Magnuson J."/>
            <person name="Mondo S."/>
            <person name="Nolan M."/>
            <person name="Ohm R."/>
            <person name="Pangilinan J."/>
            <person name="Park H.-J."/>
            <person name="Ramirez L."/>
            <person name="Alfaro M."/>
            <person name="Sun H."/>
            <person name="Tritt A."/>
            <person name="Yoshinaga Y."/>
            <person name="Zwiers L.-H."/>
            <person name="Turgeon B."/>
            <person name="Goodwin S."/>
            <person name="Spatafora J."/>
            <person name="Crous P."/>
            <person name="Grigoriev I."/>
        </authorList>
    </citation>
    <scope>NUCLEOTIDE SEQUENCE</scope>
    <source>
        <strain evidence="4">CBS 123094</strain>
    </source>
</reference>
<dbReference type="Pfam" id="PF00581">
    <property type="entry name" value="Rhodanese"/>
    <property type="match status" value="1"/>
</dbReference>
<dbReference type="PROSITE" id="PS50206">
    <property type="entry name" value="RHODANESE_3"/>
    <property type="match status" value="2"/>
</dbReference>
<sequence>MLISSLRRGLHGLPTRLPALPSRVLNRKAMSTYALDSYLVTPSELSAALKKNVNSKLSTAPKIVPLCASWFLPNGGRTGYETFLASHIPHARFFDVDAVKDPNSPYPHMLPSATDFAAAMGKLGIRKDDSVVVYDSKELGIFSAPRVGWTLQVFGHANVHVLNNFKVWCEEGYPVENGEPASVEEVEYPVPELDKSRVVAFEEVREIARELGKEGAEDVQILDARSKGRWEGVDPEPRKGLSSGHIPHSFSVPFSDLLDPTTKTLLPSSELKLLFESKGIDPSKPIIASCGTGVTAAVIDAALVEAGYPVEKKRLYDGSWTEWAQRVSPSDSLIRKTHQEDTAATPPVI</sequence>
<dbReference type="CDD" id="cd01448">
    <property type="entry name" value="TST_Repeat_1"/>
    <property type="match status" value="1"/>
</dbReference>
<dbReference type="GO" id="GO:0005739">
    <property type="term" value="C:mitochondrion"/>
    <property type="evidence" value="ECO:0007669"/>
    <property type="project" value="TreeGrafter"/>
</dbReference>
<evidence type="ECO:0000259" key="3">
    <source>
        <dbReference type="PROSITE" id="PS50206"/>
    </source>
</evidence>
<keyword evidence="1" id="KW-0808">Transferase</keyword>
<dbReference type="EMBL" id="ML977570">
    <property type="protein sequence ID" value="KAF2003892.1"/>
    <property type="molecule type" value="Genomic_DNA"/>
</dbReference>
<dbReference type="PANTHER" id="PTHR11364">
    <property type="entry name" value="THIOSULFATE SULFERTANSFERASE"/>
    <property type="match status" value="1"/>
</dbReference>
<dbReference type="OrthoDB" id="270167at2759"/>
<dbReference type="FunFam" id="3.40.250.10:FF:000033">
    <property type="entry name" value="Thiosulfate sulfurtransferase TUM1"/>
    <property type="match status" value="1"/>
</dbReference>
<dbReference type="InterPro" id="IPR036873">
    <property type="entry name" value="Rhodanese-like_dom_sf"/>
</dbReference>
<dbReference type="PANTHER" id="PTHR11364:SF27">
    <property type="entry name" value="SULFURTRANSFERASE"/>
    <property type="match status" value="1"/>
</dbReference>
<evidence type="ECO:0000313" key="5">
    <source>
        <dbReference type="Proteomes" id="UP000799779"/>
    </source>
</evidence>
<dbReference type="InterPro" id="IPR045078">
    <property type="entry name" value="TST/MPST-like"/>
</dbReference>
<proteinExistence type="predicted"/>
<protein>
    <submittedName>
        <fullName evidence="4">Thiosulfate sulfurtransferas-like protein</fullName>
    </submittedName>
</protein>
<keyword evidence="5" id="KW-1185">Reference proteome</keyword>
<dbReference type="AlphaFoldDB" id="A0A6A5WQB3"/>
<organism evidence="4 5">
    <name type="scientific">Amniculicola lignicola CBS 123094</name>
    <dbReference type="NCBI Taxonomy" id="1392246"/>
    <lineage>
        <taxon>Eukaryota</taxon>
        <taxon>Fungi</taxon>
        <taxon>Dikarya</taxon>
        <taxon>Ascomycota</taxon>
        <taxon>Pezizomycotina</taxon>
        <taxon>Dothideomycetes</taxon>
        <taxon>Pleosporomycetidae</taxon>
        <taxon>Pleosporales</taxon>
        <taxon>Amniculicolaceae</taxon>
        <taxon>Amniculicola</taxon>
    </lineage>
</organism>
<dbReference type="CDD" id="cd01449">
    <property type="entry name" value="TST_Repeat_2"/>
    <property type="match status" value="1"/>
</dbReference>
<dbReference type="InterPro" id="IPR001763">
    <property type="entry name" value="Rhodanese-like_dom"/>
</dbReference>
<dbReference type="Proteomes" id="UP000799779">
    <property type="component" value="Unassembled WGS sequence"/>
</dbReference>
<dbReference type="SMART" id="SM00450">
    <property type="entry name" value="RHOD"/>
    <property type="match status" value="2"/>
</dbReference>
<evidence type="ECO:0000313" key="4">
    <source>
        <dbReference type="EMBL" id="KAF2003892.1"/>
    </source>
</evidence>
<dbReference type="FunFam" id="3.40.250.10:FF:000001">
    <property type="entry name" value="Sulfurtransferase"/>
    <property type="match status" value="1"/>
</dbReference>
<evidence type="ECO:0000256" key="1">
    <source>
        <dbReference type="ARBA" id="ARBA00022679"/>
    </source>
</evidence>
<feature type="domain" description="Rhodanese" evidence="3">
    <location>
        <begin position="215"/>
        <end position="332"/>
    </location>
</feature>
<evidence type="ECO:0000256" key="2">
    <source>
        <dbReference type="ARBA" id="ARBA00022737"/>
    </source>
</evidence>
<keyword evidence="2" id="KW-0677">Repeat</keyword>
<gene>
    <name evidence="4" type="ORF">P154DRAFT_519790</name>
</gene>
<dbReference type="GO" id="GO:0004792">
    <property type="term" value="F:thiosulfate-cyanide sulfurtransferase activity"/>
    <property type="evidence" value="ECO:0007669"/>
    <property type="project" value="TreeGrafter"/>
</dbReference>